<dbReference type="AlphaFoldDB" id="A0A8E2W690"/>
<protein>
    <submittedName>
        <fullName evidence="4">Aldehyde dehydrogenase family protein</fullName>
    </submittedName>
</protein>
<dbReference type="EMBL" id="QGGH01000021">
    <property type="protein sequence ID" value="PWJ86864.1"/>
    <property type="molecule type" value="Genomic_DNA"/>
</dbReference>
<evidence type="ECO:0000313" key="4">
    <source>
        <dbReference type="EMBL" id="PWJ86864.1"/>
    </source>
</evidence>
<gene>
    <name evidence="4" type="ORF">C8D77_12143</name>
</gene>
<name>A0A8E2W690_RHILI</name>
<dbReference type="Gene3D" id="3.40.605.10">
    <property type="entry name" value="Aldehyde Dehydrogenase, Chain A, domain 1"/>
    <property type="match status" value="1"/>
</dbReference>
<organism evidence="4 5">
    <name type="scientific">Rhizobium loti</name>
    <name type="common">Mesorhizobium loti</name>
    <dbReference type="NCBI Taxonomy" id="381"/>
    <lineage>
        <taxon>Bacteria</taxon>
        <taxon>Pseudomonadati</taxon>
        <taxon>Pseudomonadota</taxon>
        <taxon>Alphaproteobacteria</taxon>
        <taxon>Hyphomicrobiales</taxon>
        <taxon>Phyllobacteriaceae</taxon>
        <taxon>Mesorhizobium</taxon>
    </lineage>
</organism>
<reference evidence="4 5" key="1">
    <citation type="submission" date="2018-05" db="EMBL/GenBank/DDBJ databases">
        <title>Genomic Encyclopedia of Type Strains, Phase IV (KMG-IV): sequencing the most valuable type-strain genomes for metagenomic binning, comparative biology and taxonomic classification.</title>
        <authorList>
            <person name="Goeker M."/>
        </authorList>
    </citation>
    <scope>NUCLEOTIDE SEQUENCE [LARGE SCALE GENOMIC DNA]</scope>
    <source>
        <strain evidence="4 5">DSM 2626</strain>
    </source>
</reference>
<comment type="caution">
    <text evidence="4">The sequence shown here is derived from an EMBL/GenBank/DDBJ whole genome shotgun (WGS) entry which is preliminary data.</text>
</comment>
<sequence length="102" mass="11539">MLWRWHQLIIEHADDLAAILTVEMGKPLAEAKSEVSHAAAYLQWYAKEANRIYGETIPPPSTDRGMLVIKQPIGVVGTITLRNFPASMVARKSHRHWRRAAP</sequence>
<dbReference type="InterPro" id="IPR050740">
    <property type="entry name" value="Aldehyde_DH_Superfamily"/>
</dbReference>
<dbReference type="GO" id="GO:0004777">
    <property type="term" value="F:succinate-semialdehyde dehydrogenase (NAD+) activity"/>
    <property type="evidence" value="ECO:0007669"/>
    <property type="project" value="TreeGrafter"/>
</dbReference>
<accession>A0A8E2W690</accession>
<dbReference type="Proteomes" id="UP000245631">
    <property type="component" value="Unassembled WGS sequence"/>
</dbReference>
<evidence type="ECO:0000256" key="2">
    <source>
        <dbReference type="ARBA" id="ARBA00023002"/>
    </source>
</evidence>
<keyword evidence="2" id="KW-0560">Oxidoreductase</keyword>
<evidence type="ECO:0000256" key="1">
    <source>
        <dbReference type="ARBA" id="ARBA00009986"/>
    </source>
</evidence>
<dbReference type="PANTHER" id="PTHR43353:SF5">
    <property type="entry name" value="SUCCINATE-SEMIALDEHYDE DEHYDROGENASE, MITOCHONDRIAL"/>
    <property type="match status" value="1"/>
</dbReference>
<feature type="domain" description="Aldehyde dehydrogenase" evidence="3">
    <location>
        <begin position="2"/>
        <end position="92"/>
    </location>
</feature>
<dbReference type="InterPro" id="IPR016161">
    <property type="entry name" value="Ald_DH/histidinol_DH"/>
</dbReference>
<dbReference type="InterPro" id="IPR015590">
    <property type="entry name" value="Aldehyde_DH_dom"/>
</dbReference>
<dbReference type="SUPFAM" id="SSF53720">
    <property type="entry name" value="ALDH-like"/>
    <property type="match status" value="1"/>
</dbReference>
<dbReference type="InterPro" id="IPR016162">
    <property type="entry name" value="Ald_DH_N"/>
</dbReference>
<evidence type="ECO:0000259" key="3">
    <source>
        <dbReference type="Pfam" id="PF00171"/>
    </source>
</evidence>
<dbReference type="PANTHER" id="PTHR43353">
    <property type="entry name" value="SUCCINATE-SEMIALDEHYDE DEHYDROGENASE, MITOCHONDRIAL"/>
    <property type="match status" value="1"/>
</dbReference>
<proteinExistence type="inferred from homology"/>
<comment type="similarity">
    <text evidence="1">Belongs to the aldehyde dehydrogenase family.</text>
</comment>
<evidence type="ECO:0000313" key="5">
    <source>
        <dbReference type="Proteomes" id="UP000245631"/>
    </source>
</evidence>
<dbReference type="Pfam" id="PF00171">
    <property type="entry name" value="Aldedh"/>
    <property type="match status" value="1"/>
</dbReference>
<dbReference type="GO" id="GO:0009450">
    <property type="term" value="P:gamma-aminobutyric acid catabolic process"/>
    <property type="evidence" value="ECO:0007669"/>
    <property type="project" value="TreeGrafter"/>
</dbReference>